<keyword evidence="5" id="KW-1185">Reference proteome</keyword>
<feature type="domain" description="Disease resistance protein winged helix" evidence="4">
    <location>
        <begin position="343"/>
        <end position="391"/>
    </location>
</feature>
<dbReference type="Gene3D" id="1.10.10.10">
    <property type="entry name" value="Winged helix-like DNA-binding domain superfamily/Winged helix DNA-binding domain"/>
    <property type="match status" value="1"/>
</dbReference>
<organism evidence="5 6">
    <name type="scientific">Abrus precatorius</name>
    <name type="common">Indian licorice</name>
    <name type="synonym">Glycine abrus</name>
    <dbReference type="NCBI Taxonomy" id="3816"/>
    <lineage>
        <taxon>Eukaryota</taxon>
        <taxon>Viridiplantae</taxon>
        <taxon>Streptophyta</taxon>
        <taxon>Embryophyta</taxon>
        <taxon>Tracheophyta</taxon>
        <taxon>Spermatophyta</taxon>
        <taxon>Magnoliopsida</taxon>
        <taxon>eudicotyledons</taxon>
        <taxon>Gunneridae</taxon>
        <taxon>Pentapetalae</taxon>
        <taxon>rosids</taxon>
        <taxon>fabids</taxon>
        <taxon>Fabales</taxon>
        <taxon>Fabaceae</taxon>
        <taxon>Papilionoideae</taxon>
        <taxon>50 kb inversion clade</taxon>
        <taxon>NPAAA clade</taxon>
        <taxon>indigoferoid/millettioid clade</taxon>
        <taxon>Abreae</taxon>
        <taxon>Abrus</taxon>
    </lineage>
</organism>
<dbReference type="GO" id="GO:0098542">
    <property type="term" value="P:defense response to other organism"/>
    <property type="evidence" value="ECO:0007669"/>
    <property type="project" value="TreeGrafter"/>
</dbReference>
<dbReference type="GeneID" id="113854351"/>
<evidence type="ECO:0000256" key="2">
    <source>
        <dbReference type="ARBA" id="ARBA00022821"/>
    </source>
</evidence>
<dbReference type="PRINTS" id="PR00364">
    <property type="entry name" value="DISEASERSIST"/>
</dbReference>
<dbReference type="InterPro" id="IPR027417">
    <property type="entry name" value="P-loop_NTPase"/>
</dbReference>
<keyword evidence="2" id="KW-0611">Plant defense</keyword>
<name>A0A8B8KBE8_ABRPR</name>
<evidence type="ECO:0000259" key="3">
    <source>
        <dbReference type="Pfam" id="PF00931"/>
    </source>
</evidence>
<dbReference type="PANTHER" id="PTHR23155">
    <property type="entry name" value="DISEASE RESISTANCE PROTEIN RP"/>
    <property type="match status" value="1"/>
</dbReference>
<dbReference type="Proteomes" id="UP000694853">
    <property type="component" value="Unplaced"/>
</dbReference>
<dbReference type="RefSeq" id="XP_027341102.1">
    <property type="nucleotide sequence ID" value="XM_027485301.1"/>
</dbReference>
<dbReference type="KEGG" id="aprc:113854351"/>
<dbReference type="InterPro" id="IPR044974">
    <property type="entry name" value="Disease_R_plants"/>
</dbReference>
<reference evidence="5" key="1">
    <citation type="journal article" date="2019" name="Toxins">
        <title>Detection of Abrin-Like and Prepropulchellin-Like Toxin Genes and Transcripts Using Whole Genome Sequencing and Full-Length Transcript Sequencing of Abrus precatorius.</title>
        <authorList>
            <person name="Hovde B.T."/>
            <person name="Daligault H.E."/>
            <person name="Hanschen E.R."/>
            <person name="Kunde Y.A."/>
            <person name="Johnson M.B."/>
            <person name="Starkenburg S.R."/>
            <person name="Johnson S.L."/>
        </authorList>
    </citation>
    <scope>NUCLEOTIDE SEQUENCE [LARGE SCALE GENOMIC DNA]</scope>
</reference>
<dbReference type="GO" id="GO:0043531">
    <property type="term" value="F:ADP binding"/>
    <property type="evidence" value="ECO:0007669"/>
    <property type="project" value="InterPro"/>
</dbReference>
<protein>
    <submittedName>
        <fullName evidence="6">Disease resistance protein RPM1-like</fullName>
    </submittedName>
</protein>
<sequence length="409" mass="47570">MEMMTPHTMTSKKSWEFNPTALPCEPADFIKTMILRLQIAYKVQNVKSRVRAINEIRERKSDFKIQPFMEQGPSTSRGNQYTTLEKIRRAPLYMDEAQIVGFEEPRDELVCWLIRGRTERIVISVVGMGGQGKTTLAKNVFDNQKVIEHFDCHAWITVSQSYNVDDLLRDMLQKFYKERKMEPPQNISKMRGDTLIDEVNIDFAALDSRNGSRIVITTRHKKVADSCKKSSFLKIHELKSLPPEQSWVLFCKKAFQFEFDGSCTEKLKDISSKIVKKCNGLPLALVVIGSLLSRKDTTRVDEWEKFYRELKKNQQIDSIKKILGFSYNDLPYLLKSCFLYFGIYPEDREIKSKRLIRQWIAEGIVKYEEEKSLEEVAEGYLEELIDRSLVQASSLTRHMGKLEPIVFMT</sequence>
<dbReference type="InterPro" id="IPR058922">
    <property type="entry name" value="WHD_DRP"/>
</dbReference>
<dbReference type="OrthoDB" id="1433080at2759"/>
<dbReference type="SUPFAM" id="SSF52540">
    <property type="entry name" value="P-loop containing nucleoside triphosphate hydrolases"/>
    <property type="match status" value="1"/>
</dbReference>
<dbReference type="PANTHER" id="PTHR23155:SF1052">
    <property type="entry name" value="DISEASE RESISTANCE PROTEIN RPM1"/>
    <property type="match status" value="1"/>
</dbReference>
<dbReference type="Pfam" id="PF23559">
    <property type="entry name" value="WHD_DRP"/>
    <property type="match status" value="1"/>
</dbReference>
<dbReference type="Pfam" id="PF00931">
    <property type="entry name" value="NB-ARC"/>
    <property type="match status" value="1"/>
</dbReference>
<evidence type="ECO:0000313" key="6">
    <source>
        <dbReference type="RefSeq" id="XP_027341102.1"/>
    </source>
</evidence>
<dbReference type="Gene3D" id="1.10.8.430">
    <property type="entry name" value="Helical domain of apoptotic protease-activating factors"/>
    <property type="match status" value="1"/>
</dbReference>
<dbReference type="InterPro" id="IPR036388">
    <property type="entry name" value="WH-like_DNA-bd_sf"/>
</dbReference>
<accession>A0A8B8KBE8</accession>
<feature type="domain" description="NB-ARC" evidence="3">
    <location>
        <begin position="104"/>
        <end position="256"/>
    </location>
</feature>
<dbReference type="Gene3D" id="3.40.50.300">
    <property type="entry name" value="P-loop containing nucleotide triphosphate hydrolases"/>
    <property type="match status" value="1"/>
</dbReference>
<gene>
    <name evidence="6" type="primary">LOC113854351</name>
</gene>
<evidence type="ECO:0000256" key="1">
    <source>
        <dbReference type="ARBA" id="ARBA00022737"/>
    </source>
</evidence>
<dbReference type="InterPro" id="IPR042197">
    <property type="entry name" value="Apaf_helical"/>
</dbReference>
<keyword evidence="1" id="KW-0677">Repeat</keyword>
<dbReference type="InterPro" id="IPR002182">
    <property type="entry name" value="NB-ARC"/>
</dbReference>
<evidence type="ECO:0000313" key="5">
    <source>
        <dbReference type="Proteomes" id="UP000694853"/>
    </source>
</evidence>
<dbReference type="FunFam" id="1.10.10.10:FF:000322">
    <property type="entry name" value="Probable disease resistance protein At1g63360"/>
    <property type="match status" value="1"/>
</dbReference>
<proteinExistence type="predicted"/>
<reference evidence="6" key="2">
    <citation type="submission" date="2025-08" db="UniProtKB">
        <authorList>
            <consortium name="RefSeq"/>
        </authorList>
    </citation>
    <scope>IDENTIFICATION</scope>
    <source>
        <tissue evidence="6">Young leaves</tissue>
    </source>
</reference>
<evidence type="ECO:0000259" key="4">
    <source>
        <dbReference type="Pfam" id="PF23559"/>
    </source>
</evidence>
<dbReference type="AlphaFoldDB" id="A0A8B8KBE8"/>